<accession>A0AAE1PU57</accession>
<reference evidence="2" key="1">
    <citation type="submission" date="2023-11" db="EMBL/GenBank/DDBJ databases">
        <title>Genome assemblies of two species of porcelain crab, Petrolisthes cinctipes and Petrolisthes manimaculis (Anomura: Porcellanidae).</title>
        <authorList>
            <person name="Angst P."/>
        </authorList>
    </citation>
    <scope>NUCLEOTIDE SEQUENCE</scope>
    <source>
        <strain evidence="2">PB745_02</strain>
        <tissue evidence="2">Gill</tissue>
    </source>
</reference>
<sequence>MEQVQFRKVPRRGAQFSCRLHDYLTDCTMHTYMIVVTLVLLIDPTTATESTNMATPQLPKRLHSYIPSTATIVNGTTSSINMTYRAGDKEQQPHHHHHRQQQQSLLHHQQQPLQQQQQPLFHDQQHQQQPLVHHQQQRGLLHKFWYKTSTVVVRVMETVTKYFTCTRSFPDNLKLCEASDVGHRHPRYHHHSHTATTVLPQLKLTRDHNHHLNNQEHFGGSRISEIYDYPNYNPINDTTNTAKCIQGHLHASQYDHKQQR</sequence>
<dbReference type="AlphaFoldDB" id="A0AAE1PU57"/>
<keyword evidence="3" id="KW-1185">Reference proteome</keyword>
<dbReference type="EMBL" id="JAWZYT010001238">
    <property type="protein sequence ID" value="KAK4314156.1"/>
    <property type="molecule type" value="Genomic_DNA"/>
</dbReference>
<evidence type="ECO:0000313" key="2">
    <source>
        <dbReference type="EMBL" id="KAK4314156.1"/>
    </source>
</evidence>
<evidence type="ECO:0000313" key="3">
    <source>
        <dbReference type="Proteomes" id="UP001292094"/>
    </source>
</evidence>
<gene>
    <name evidence="2" type="ORF">Pmani_014543</name>
</gene>
<feature type="compositionally biased region" description="Low complexity" evidence="1">
    <location>
        <begin position="101"/>
        <end position="134"/>
    </location>
</feature>
<feature type="region of interest" description="Disordered" evidence="1">
    <location>
        <begin position="87"/>
        <end position="134"/>
    </location>
</feature>
<comment type="caution">
    <text evidence="2">The sequence shown here is derived from an EMBL/GenBank/DDBJ whole genome shotgun (WGS) entry which is preliminary data.</text>
</comment>
<protein>
    <submittedName>
        <fullName evidence="2">Uncharacterized protein</fullName>
    </submittedName>
</protein>
<name>A0AAE1PU57_9EUCA</name>
<organism evidence="2 3">
    <name type="scientific">Petrolisthes manimaculis</name>
    <dbReference type="NCBI Taxonomy" id="1843537"/>
    <lineage>
        <taxon>Eukaryota</taxon>
        <taxon>Metazoa</taxon>
        <taxon>Ecdysozoa</taxon>
        <taxon>Arthropoda</taxon>
        <taxon>Crustacea</taxon>
        <taxon>Multicrustacea</taxon>
        <taxon>Malacostraca</taxon>
        <taxon>Eumalacostraca</taxon>
        <taxon>Eucarida</taxon>
        <taxon>Decapoda</taxon>
        <taxon>Pleocyemata</taxon>
        <taxon>Anomura</taxon>
        <taxon>Galatheoidea</taxon>
        <taxon>Porcellanidae</taxon>
        <taxon>Petrolisthes</taxon>
    </lineage>
</organism>
<evidence type="ECO:0000256" key="1">
    <source>
        <dbReference type="SAM" id="MobiDB-lite"/>
    </source>
</evidence>
<proteinExistence type="predicted"/>
<dbReference type="Proteomes" id="UP001292094">
    <property type="component" value="Unassembled WGS sequence"/>
</dbReference>